<dbReference type="PANTHER" id="PTHR46268:SF6">
    <property type="entry name" value="UNIVERSAL STRESS PROTEIN UP12"/>
    <property type="match status" value="1"/>
</dbReference>
<dbReference type="Pfam" id="PF00582">
    <property type="entry name" value="Usp"/>
    <property type="match status" value="1"/>
</dbReference>
<dbReference type="PANTHER" id="PTHR46268">
    <property type="entry name" value="STRESS RESPONSE PROTEIN NHAX"/>
    <property type="match status" value="1"/>
</dbReference>
<dbReference type="STRING" id="288992.SAMN04488522_1021129"/>
<dbReference type="Gene3D" id="3.40.50.12370">
    <property type="match status" value="1"/>
</dbReference>
<dbReference type="EMBL" id="FQUQ01000002">
    <property type="protein sequence ID" value="SHF40089.1"/>
    <property type="molecule type" value="Genomic_DNA"/>
</dbReference>
<dbReference type="InterPro" id="IPR006016">
    <property type="entry name" value="UspA"/>
</dbReference>
<keyword evidence="4" id="KW-1185">Reference proteome</keyword>
<dbReference type="InterPro" id="IPR006015">
    <property type="entry name" value="Universal_stress_UspA"/>
</dbReference>
<comment type="similarity">
    <text evidence="1">Belongs to the universal stress protein A family.</text>
</comment>
<evidence type="ECO:0000313" key="3">
    <source>
        <dbReference type="EMBL" id="SHF40089.1"/>
    </source>
</evidence>
<dbReference type="PRINTS" id="PR01438">
    <property type="entry name" value="UNVRSLSTRESS"/>
</dbReference>
<protein>
    <submittedName>
        <fullName evidence="3">Nucleotide-binding universal stress protein, UspA family</fullName>
    </submittedName>
</protein>
<organism evidence="3 4">
    <name type="scientific">Pedobacter caeni</name>
    <dbReference type="NCBI Taxonomy" id="288992"/>
    <lineage>
        <taxon>Bacteria</taxon>
        <taxon>Pseudomonadati</taxon>
        <taxon>Bacteroidota</taxon>
        <taxon>Sphingobacteriia</taxon>
        <taxon>Sphingobacteriales</taxon>
        <taxon>Sphingobacteriaceae</taxon>
        <taxon>Pedobacter</taxon>
    </lineage>
</organism>
<dbReference type="Proteomes" id="UP000184287">
    <property type="component" value="Unassembled WGS sequence"/>
</dbReference>
<gene>
    <name evidence="3" type="ORF">SAMN04488522_1021129</name>
</gene>
<proteinExistence type="inferred from homology"/>
<evidence type="ECO:0000256" key="1">
    <source>
        <dbReference type="ARBA" id="ARBA00008791"/>
    </source>
</evidence>
<reference evidence="4" key="1">
    <citation type="submission" date="2016-11" db="EMBL/GenBank/DDBJ databases">
        <authorList>
            <person name="Varghese N."/>
            <person name="Submissions S."/>
        </authorList>
    </citation>
    <scope>NUCLEOTIDE SEQUENCE [LARGE SCALE GENOMIC DNA]</scope>
    <source>
        <strain evidence="4">DSM 16990</strain>
    </source>
</reference>
<evidence type="ECO:0000313" key="4">
    <source>
        <dbReference type="Proteomes" id="UP000184287"/>
    </source>
</evidence>
<dbReference type="AlphaFoldDB" id="A0A1M5BC36"/>
<dbReference type="CDD" id="cd00293">
    <property type="entry name" value="USP-like"/>
    <property type="match status" value="1"/>
</dbReference>
<name>A0A1M5BC36_9SPHI</name>
<dbReference type="SUPFAM" id="SSF52402">
    <property type="entry name" value="Adenine nucleotide alpha hydrolases-like"/>
    <property type="match status" value="2"/>
</dbReference>
<feature type="domain" description="UspA" evidence="2">
    <location>
        <begin position="1"/>
        <end position="141"/>
    </location>
</feature>
<evidence type="ECO:0000259" key="2">
    <source>
        <dbReference type="Pfam" id="PF00582"/>
    </source>
</evidence>
<dbReference type="OrthoDB" id="9788959at2"/>
<accession>A0A1M5BC36</accession>
<sequence length="284" mass="32288">MKTILVPTDFSECADNALNFAIGIAKLSQLEIVVVHVLDLAETIYIDYAGPTVEYVKILREQAYEEMTKLKNRVMADDQIPIQTVVYESPVYGNIVQAGIDHHATLVVMGTKGANKLNEKLWGTYTASIISKSLIPVLAIPKDYKWLKPEKILLATNHFEKDEESWATLNDIIELFQVKLHVAVFTNEKKDKALTAVEHNRAIQSYSAYLDQRYHLQSVSENIYGSDFEQAMEDYIMVNGIDILVMFSHRRSFLESLFDPSKTRRMSYHIKIPLLAMPSKTGNV</sequence>
<dbReference type="RefSeq" id="WP_073231426.1">
    <property type="nucleotide sequence ID" value="NZ_FQUQ01000002.1"/>
</dbReference>